<name>A0ABW3FLC9_9HYPH</name>
<keyword evidence="4" id="KW-1185">Reference proteome</keyword>
<accession>A0ABW3FLC9</accession>
<dbReference type="RefSeq" id="WP_377213968.1">
    <property type="nucleotide sequence ID" value="NZ_JBHTJV010000026.1"/>
</dbReference>
<dbReference type="InterPro" id="IPR019808">
    <property type="entry name" value="Histidine_triad_CS"/>
</dbReference>
<dbReference type="InterPro" id="IPR036265">
    <property type="entry name" value="HIT-like_sf"/>
</dbReference>
<dbReference type="PROSITE" id="PS51084">
    <property type="entry name" value="HIT_2"/>
    <property type="match status" value="1"/>
</dbReference>
<dbReference type="InterPro" id="IPR011146">
    <property type="entry name" value="HIT-like"/>
</dbReference>
<comment type="caution">
    <text evidence="3">The sequence shown here is derived from an EMBL/GenBank/DDBJ whole genome shotgun (WGS) entry which is preliminary data.</text>
</comment>
<dbReference type="InterPro" id="IPR039384">
    <property type="entry name" value="HINT"/>
</dbReference>
<dbReference type="CDD" id="cd01277">
    <property type="entry name" value="HINT_subgroup"/>
    <property type="match status" value="1"/>
</dbReference>
<dbReference type="EMBL" id="JBHTJV010000026">
    <property type="protein sequence ID" value="MFD0918060.1"/>
    <property type="molecule type" value="Genomic_DNA"/>
</dbReference>
<evidence type="ECO:0000259" key="2">
    <source>
        <dbReference type="PROSITE" id="PS51084"/>
    </source>
</evidence>
<proteinExistence type="predicted"/>
<reference evidence="4" key="1">
    <citation type="journal article" date="2019" name="Int. J. Syst. Evol. Microbiol.">
        <title>The Global Catalogue of Microorganisms (GCM) 10K type strain sequencing project: providing services to taxonomists for standard genome sequencing and annotation.</title>
        <authorList>
            <consortium name="The Broad Institute Genomics Platform"/>
            <consortium name="The Broad Institute Genome Sequencing Center for Infectious Disease"/>
            <person name="Wu L."/>
            <person name="Ma J."/>
        </authorList>
    </citation>
    <scope>NUCLEOTIDE SEQUENCE [LARGE SCALE GENOMIC DNA]</scope>
    <source>
        <strain evidence="4">CCUG 60023</strain>
    </source>
</reference>
<evidence type="ECO:0000256" key="1">
    <source>
        <dbReference type="PROSITE-ProRule" id="PRU00464"/>
    </source>
</evidence>
<sequence length="143" mass="15893">MMSQPYDPDNIFAKILRDEIPSVRVYEDDHTIAIMDIMPWCDGHCLVLPKAPARNMLDVAPDSLAAVAETTRKLARAVVQAFGADGVTIQQNNEAAGNQVVFHLHVHVIPRHEGDRLNRSNTQMEDTARLQENAAKIKAALKK</sequence>
<dbReference type="SUPFAM" id="SSF54197">
    <property type="entry name" value="HIT-like"/>
    <property type="match status" value="1"/>
</dbReference>
<dbReference type="Proteomes" id="UP001597101">
    <property type="component" value="Unassembled WGS sequence"/>
</dbReference>
<evidence type="ECO:0000313" key="4">
    <source>
        <dbReference type="Proteomes" id="UP001597101"/>
    </source>
</evidence>
<evidence type="ECO:0000313" key="3">
    <source>
        <dbReference type="EMBL" id="MFD0918060.1"/>
    </source>
</evidence>
<feature type="short sequence motif" description="Histidine triad motif" evidence="1">
    <location>
        <begin position="103"/>
        <end position="107"/>
    </location>
</feature>
<dbReference type="Gene3D" id="3.30.428.10">
    <property type="entry name" value="HIT-like"/>
    <property type="match status" value="1"/>
</dbReference>
<dbReference type="PROSITE" id="PS00892">
    <property type="entry name" value="HIT_1"/>
    <property type="match status" value="1"/>
</dbReference>
<gene>
    <name evidence="3" type="ORF">ACFQ14_16780</name>
</gene>
<protein>
    <submittedName>
        <fullName evidence="3">HIT family protein</fullName>
    </submittedName>
</protein>
<dbReference type="PRINTS" id="PR00332">
    <property type="entry name" value="HISTRIAD"/>
</dbReference>
<dbReference type="InterPro" id="IPR001310">
    <property type="entry name" value="Histidine_triad_HIT"/>
</dbReference>
<organism evidence="3 4">
    <name type="scientific">Pseudahrensia aquimaris</name>
    <dbReference type="NCBI Taxonomy" id="744461"/>
    <lineage>
        <taxon>Bacteria</taxon>
        <taxon>Pseudomonadati</taxon>
        <taxon>Pseudomonadota</taxon>
        <taxon>Alphaproteobacteria</taxon>
        <taxon>Hyphomicrobiales</taxon>
        <taxon>Ahrensiaceae</taxon>
        <taxon>Pseudahrensia</taxon>
    </lineage>
</organism>
<dbReference type="Pfam" id="PF01230">
    <property type="entry name" value="HIT"/>
    <property type="match status" value="1"/>
</dbReference>
<dbReference type="PANTHER" id="PTHR46648">
    <property type="entry name" value="HIT FAMILY PROTEIN 1"/>
    <property type="match status" value="1"/>
</dbReference>
<feature type="domain" description="HIT" evidence="2">
    <location>
        <begin position="11"/>
        <end position="118"/>
    </location>
</feature>
<dbReference type="PANTHER" id="PTHR46648:SF1">
    <property type="entry name" value="ADENOSINE 5'-MONOPHOSPHORAMIDASE HNT1"/>
    <property type="match status" value="1"/>
</dbReference>